<keyword evidence="2 19" id="KW-0813">Transport</keyword>
<dbReference type="GO" id="GO:0045211">
    <property type="term" value="C:postsynaptic membrane"/>
    <property type="evidence" value="ECO:0007669"/>
    <property type="project" value="UniProtKB-SubCell"/>
</dbReference>
<dbReference type="AlphaFoldDB" id="A0AAN7PNS7"/>
<dbReference type="Proteomes" id="UP001353858">
    <property type="component" value="Unassembled WGS sequence"/>
</dbReference>
<keyword evidence="7" id="KW-0770">Synapse</keyword>
<keyword evidence="17 19" id="KW-0407">Ion channel</keyword>
<dbReference type="GO" id="GO:0034707">
    <property type="term" value="C:chloride channel complex"/>
    <property type="evidence" value="ECO:0007669"/>
    <property type="project" value="UniProtKB-KW"/>
</dbReference>
<keyword evidence="14" id="KW-0868">Chloride</keyword>
<evidence type="ECO:0000256" key="15">
    <source>
        <dbReference type="ARBA" id="ARBA00023257"/>
    </source>
</evidence>
<evidence type="ECO:0008006" key="26">
    <source>
        <dbReference type="Google" id="ProtNLM"/>
    </source>
</evidence>
<feature type="region of interest" description="Disordered" evidence="21">
    <location>
        <begin position="508"/>
        <end position="529"/>
    </location>
</feature>
<feature type="coiled-coil region" evidence="20">
    <location>
        <begin position="120"/>
        <end position="147"/>
    </location>
</feature>
<reference evidence="25" key="1">
    <citation type="submission" date="2023-01" db="EMBL/GenBank/DDBJ databases">
        <title>Key to firefly adult light organ development and bioluminescence: homeobox transcription factors regulate luciferase expression and transportation to peroxisome.</title>
        <authorList>
            <person name="Fu X."/>
        </authorList>
    </citation>
    <scope>NUCLEOTIDE SEQUENCE [LARGE SCALE GENOMIC DNA]</scope>
</reference>
<evidence type="ECO:0000256" key="13">
    <source>
        <dbReference type="ARBA" id="ARBA00023180"/>
    </source>
</evidence>
<dbReference type="Pfam" id="PF02932">
    <property type="entry name" value="Neur_chan_memb"/>
    <property type="match status" value="1"/>
</dbReference>
<dbReference type="InterPro" id="IPR002289">
    <property type="entry name" value="GABAAb_rcpt"/>
</dbReference>
<evidence type="ECO:0000256" key="14">
    <source>
        <dbReference type="ARBA" id="ARBA00023214"/>
    </source>
</evidence>
<evidence type="ECO:0000256" key="16">
    <source>
        <dbReference type="ARBA" id="ARBA00023286"/>
    </source>
</evidence>
<evidence type="ECO:0000256" key="11">
    <source>
        <dbReference type="ARBA" id="ARBA00023170"/>
    </source>
</evidence>
<dbReference type="Gene3D" id="2.70.170.10">
    <property type="entry name" value="Neurotransmitter-gated ion-channel ligand-binding domain"/>
    <property type="match status" value="1"/>
</dbReference>
<evidence type="ECO:0000313" key="24">
    <source>
        <dbReference type="EMBL" id="KAK4887231.1"/>
    </source>
</evidence>
<dbReference type="SUPFAM" id="SSF90112">
    <property type="entry name" value="Neurotransmitter-gated ion-channel transmembrane pore"/>
    <property type="match status" value="1"/>
</dbReference>
<keyword evidence="4 19" id="KW-0812">Transmembrane</keyword>
<evidence type="ECO:0000256" key="12">
    <source>
        <dbReference type="ARBA" id="ARBA00023173"/>
    </source>
</evidence>
<proteinExistence type="inferred from homology"/>
<evidence type="ECO:0000256" key="19">
    <source>
        <dbReference type="RuleBase" id="RU000687"/>
    </source>
</evidence>
<comment type="caution">
    <text evidence="24">The sequence shown here is derived from an EMBL/GenBank/DDBJ whole genome shotgun (WGS) entry which is preliminary data.</text>
</comment>
<feature type="transmembrane region" description="Helical" evidence="19">
    <location>
        <begin position="409"/>
        <end position="433"/>
    </location>
</feature>
<keyword evidence="10" id="KW-1015">Disulfide bond</keyword>
<gene>
    <name evidence="24" type="ORF">RN001_003502</name>
</gene>
<evidence type="ECO:0000256" key="4">
    <source>
        <dbReference type="ARBA" id="ARBA00022692"/>
    </source>
</evidence>
<evidence type="ECO:0000256" key="21">
    <source>
        <dbReference type="SAM" id="MobiDB-lite"/>
    </source>
</evidence>
<dbReference type="InterPro" id="IPR036719">
    <property type="entry name" value="Neuro-gated_channel_TM_sf"/>
</dbReference>
<dbReference type="EMBL" id="JARPUR010000001">
    <property type="protein sequence ID" value="KAK4887231.1"/>
    <property type="molecule type" value="Genomic_DNA"/>
</dbReference>
<feature type="transmembrane region" description="Helical" evidence="19">
    <location>
        <begin position="440"/>
        <end position="459"/>
    </location>
</feature>
<feature type="domain" description="Neurotransmitter-gated ion-channel ligand-binding" evidence="22">
    <location>
        <begin position="206"/>
        <end position="408"/>
    </location>
</feature>
<keyword evidence="8 19" id="KW-0406">Ion transport</keyword>
<dbReference type="PRINTS" id="PR00253">
    <property type="entry name" value="GABAARECEPTR"/>
</dbReference>
<evidence type="ECO:0000313" key="25">
    <source>
        <dbReference type="Proteomes" id="UP001353858"/>
    </source>
</evidence>
<dbReference type="InterPro" id="IPR018000">
    <property type="entry name" value="Neurotransmitter_ion_chnl_CS"/>
</dbReference>
<keyword evidence="5" id="KW-0732">Signal</keyword>
<dbReference type="PROSITE" id="PS00236">
    <property type="entry name" value="NEUROTR_ION_CHANNEL"/>
    <property type="match status" value="1"/>
</dbReference>
<comment type="subcellular location">
    <subcellularLocation>
        <location evidence="18">Postsynaptic cell membrane</location>
        <topology evidence="18">Multi-pass membrane protein</topology>
    </subcellularLocation>
</comment>
<dbReference type="NCBIfam" id="TIGR00860">
    <property type="entry name" value="LIC"/>
    <property type="match status" value="1"/>
</dbReference>
<feature type="transmembrane region" description="Helical" evidence="19">
    <location>
        <begin position="637"/>
        <end position="656"/>
    </location>
</feature>
<dbReference type="Gene3D" id="1.20.58.390">
    <property type="entry name" value="Neurotransmitter-gated ion-channel transmembrane domain"/>
    <property type="match status" value="1"/>
</dbReference>
<comment type="similarity">
    <text evidence="1">Belongs to the ligand-gated ion channel (TC 1.A.9) family. Gamma-aminobutyric acid receptor (TC 1.A.9.5) subfamily.</text>
</comment>
<feature type="region of interest" description="Disordered" evidence="21">
    <location>
        <begin position="1"/>
        <end position="70"/>
    </location>
</feature>
<dbReference type="Pfam" id="PF02931">
    <property type="entry name" value="Neur_chan_LBD"/>
    <property type="match status" value="1"/>
</dbReference>
<dbReference type="InterPro" id="IPR038050">
    <property type="entry name" value="Neuro_actylchol_rec"/>
</dbReference>
<accession>A0AAN7PNS7</accession>
<dbReference type="InterPro" id="IPR036734">
    <property type="entry name" value="Neur_chan_lig-bd_sf"/>
</dbReference>
<keyword evidence="12" id="KW-0869">Chloride channel</keyword>
<keyword evidence="25" id="KW-1185">Reference proteome</keyword>
<evidence type="ECO:0000256" key="6">
    <source>
        <dbReference type="ARBA" id="ARBA00022989"/>
    </source>
</evidence>
<dbReference type="GO" id="GO:0004890">
    <property type="term" value="F:GABA-A receptor activity"/>
    <property type="evidence" value="ECO:0007669"/>
    <property type="project" value="InterPro"/>
</dbReference>
<protein>
    <recommendedName>
        <fullName evidence="26">Gamma-aminobutyric acid receptor subunit beta-like</fullName>
    </recommendedName>
</protein>
<organism evidence="24 25">
    <name type="scientific">Aquatica leii</name>
    <dbReference type="NCBI Taxonomy" id="1421715"/>
    <lineage>
        <taxon>Eukaryota</taxon>
        <taxon>Metazoa</taxon>
        <taxon>Ecdysozoa</taxon>
        <taxon>Arthropoda</taxon>
        <taxon>Hexapoda</taxon>
        <taxon>Insecta</taxon>
        <taxon>Pterygota</taxon>
        <taxon>Neoptera</taxon>
        <taxon>Endopterygota</taxon>
        <taxon>Coleoptera</taxon>
        <taxon>Polyphaga</taxon>
        <taxon>Elateriformia</taxon>
        <taxon>Elateroidea</taxon>
        <taxon>Lampyridae</taxon>
        <taxon>Luciolinae</taxon>
        <taxon>Aquatica</taxon>
    </lineage>
</organism>
<keyword evidence="13" id="KW-0325">Glycoprotein</keyword>
<evidence type="ECO:0000259" key="22">
    <source>
        <dbReference type="Pfam" id="PF02931"/>
    </source>
</evidence>
<keyword evidence="6 19" id="KW-1133">Transmembrane helix</keyword>
<evidence type="ECO:0000256" key="9">
    <source>
        <dbReference type="ARBA" id="ARBA00023136"/>
    </source>
</evidence>
<evidence type="ECO:0000256" key="20">
    <source>
        <dbReference type="SAM" id="Coils"/>
    </source>
</evidence>
<evidence type="ECO:0000256" key="2">
    <source>
        <dbReference type="ARBA" id="ARBA00022448"/>
    </source>
</evidence>
<dbReference type="InterPro" id="IPR006201">
    <property type="entry name" value="Neur_channel"/>
</dbReference>
<dbReference type="InterPro" id="IPR006029">
    <property type="entry name" value="Neurotrans-gated_channel_TM"/>
</dbReference>
<name>A0AAN7PNS7_9COLE</name>
<dbReference type="CDD" id="cd19006">
    <property type="entry name" value="LGIC_ECD_GABAAR_LCCH3-like"/>
    <property type="match status" value="1"/>
</dbReference>
<evidence type="ECO:0000259" key="23">
    <source>
        <dbReference type="Pfam" id="PF02932"/>
    </source>
</evidence>
<keyword evidence="3" id="KW-1003">Cell membrane</keyword>
<dbReference type="CDD" id="cd19049">
    <property type="entry name" value="LGIC_TM_anion"/>
    <property type="match status" value="1"/>
</dbReference>
<feature type="compositionally biased region" description="Basic and acidic residues" evidence="21">
    <location>
        <begin position="38"/>
        <end position="47"/>
    </location>
</feature>
<evidence type="ECO:0000256" key="17">
    <source>
        <dbReference type="ARBA" id="ARBA00023303"/>
    </source>
</evidence>
<evidence type="ECO:0000256" key="18">
    <source>
        <dbReference type="ARBA" id="ARBA00034104"/>
    </source>
</evidence>
<evidence type="ECO:0000256" key="1">
    <source>
        <dbReference type="ARBA" id="ARBA00010180"/>
    </source>
</evidence>
<dbReference type="FunFam" id="2.70.170.10:FF:000036">
    <property type="entry name" value="Gamma-aminobutyric acid receptor subunit beta-like"/>
    <property type="match status" value="1"/>
</dbReference>
<dbReference type="PRINTS" id="PR00252">
    <property type="entry name" value="NRIONCHANNEL"/>
</dbReference>
<sequence length="657" mass="74277">MAGVSGNRDVLTQDEPNAIVQDIIDNGLSDGSEFSDDLNEHSVHDTNSDVEIGDTSDDESGDELDQVDDGNGNKTYFYVKNKFKWATTPPAPSRTRASNIATHLPGVRVKARLTKQSTPVQSWECLIDAVKIKMEAVEKEAVKVTANKIAYGFRDDRYGVLIELQQQMSRMLLQNVFIAHLCYCCLITGSVGIKKTMVSDRLDNVTQTISKLLEGYDIRLRPNFGGDPLRVGMDLTIASFDAISEVNMDYTITMYLNQYWKDERLAFSNDEEILTLSGDFAEKIWVPDTFFANDKNSFLHDVTERNKLVRLNGDGAITYGMRFTTTLACMMDLHYYPLDSQNCTVEIESYGYTVMDVVMYWKDTPVRGVEEAELPQFTIIGYETNDRKERLATGIYQRLSLSFKLQRNIGYFVFQTYLPSILIVMLSWVSFWINHEATSARVALGITTVLTMTTISTGVRSSLPRISYVKAIDIYLVMCFVFVFAALLEYAAVNYTYWGARAKKKSKKSKDVEEKKTGTKSTDPSYHPHNEDIIELQDVRMSPIASIRNRHNSSRSSTGIPAGDVDPSKFPPSFRISRTVGYGINPRSVPGLRFRGSKGYPIHKPKVFHAIRKGASALKASMPKIKDVNVIDKYSRIVFPVTFLLFNVGYWAFYFFE</sequence>
<dbReference type="SUPFAM" id="SSF63712">
    <property type="entry name" value="Nicotinic receptor ligand binding domain-like"/>
    <property type="match status" value="1"/>
</dbReference>
<feature type="domain" description="Neurotransmitter-gated ion-channel transmembrane" evidence="23">
    <location>
        <begin position="416"/>
        <end position="651"/>
    </location>
</feature>
<keyword evidence="20" id="KW-0175">Coiled coil</keyword>
<evidence type="ECO:0000256" key="10">
    <source>
        <dbReference type="ARBA" id="ARBA00023157"/>
    </source>
</evidence>
<dbReference type="FunFam" id="1.20.58.390:FF:000040">
    <property type="entry name" value="Gamma-aminobutyric acid receptor subunit beta-like"/>
    <property type="match status" value="1"/>
</dbReference>
<feature type="transmembrane region" description="Helical" evidence="19">
    <location>
        <begin position="474"/>
        <end position="498"/>
    </location>
</feature>
<evidence type="ECO:0000256" key="7">
    <source>
        <dbReference type="ARBA" id="ARBA00023018"/>
    </source>
</evidence>
<feature type="compositionally biased region" description="Acidic residues" evidence="21">
    <location>
        <begin position="51"/>
        <end position="68"/>
    </location>
</feature>
<evidence type="ECO:0000256" key="5">
    <source>
        <dbReference type="ARBA" id="ARBA00022729"/>
    </source>
</evidence>
<dbReference type="GO" id="GO:0005254">
    <property type="term" value="F:chloride channel activity"/>
    <property type="evidence" value="ECO:0007669"/>
    <property type="project" value="UniProtKB-KW"/>
</dbReference>
<dbReference type="PANTHER" id="PTHR18945">
    <property type="entry name" value="NEUROTRANSMITTER GATED ION CHANNEL"/>
    <property type="match status" value="1"/>
</dbReference>
<dbReference type="GO" id="GO:0005230">
    <property type="term" value="F:extracellular ligand-gated monoatomic ion channel activity"/>
    <property type="evidence" value="ECO:0007669"/>
    <property type="project" value="InterPro"/>
</dbReference>
<keyword evidence="11" id="KW-0675">Receptor</keyword>
<evidence type="ECO:0000256" key="8">
    <source>
        <dbReference type="ARBA" id="ARBA00023065"/>
    </source>
</evidence>
<keyword evidence="9 19" id="KW-0472">Membrane</keyword>
<keyword evidence="15" id="KW-0628">Postsynaptic cell membrane</keyword>
<keyword evidence="16" id="KW-1071">Ligand-gated ion channel</keyword>
<dbReference type="PRINTS" id="PR01160">
    <property type="entry name" value="GABAARBETA"/>
</dbReference>
<dbReference type="GO" id="GO:0099095">
    <property type="term" value="F:ligand-gated monoatomic anion channel activity"/>
    <property type="evidence" value="ECO:0007669"/>
    <property type="project" value="UniProtKB-ARBA"/>
</dbReference>
<evidence type="ECO:0000256" key="3">
    <source>
        <dbReference type="ARBA" id="ARBA00022475"/>
    </source>
</evidence>
<dbReference type="InterPro" id="IPR006028">
    <property type="entry name" value="GABAA/Glycine_rcpt"/>
</dbReference>
<dbReference type="InterPro" id="IPR006202">
    <property type="entry name" value="Neur_chan_lig-bd"/>
</dbReference>